<dbReference type="Proteomes" id="UP000190648">
    <property type="component" value="Unassembled WGS sequence"/>
</dbReference>
<dbReference type="AlphaFoldDB" id="A0A1V4JHU7"/>
<proteinExistence type="predicted"/>
<accession>A0A1V4JHU7</accession>
<evidence type="ECO:0000313" key="2">
    <source>
        <dbReference type="EMBL" id="OPJ71327.1"/>
    </source>
</evidence>
<evidence type="ECO:0000256" key="1">
    <source>
        <dbReference type="SAM" id="MobiDB-lite"/>
    </source>
</evidence>
<dbReference type="EMBL" id="LSYS01007707">
    <property type="protein sequence ID" value="OPJ71327.1"/>
    <property type="molecule type" value="Genomic_DNA"/>
</dbReference>
<name>A0A1V4JHU7_PATFA</name>
<evidence type="ECO:0000313" key="3">
    <source>
        <dbReference type="Proteomes" id="UP000190648"/>
    </source>
</evidence>
<reference evidence="2 3" key="1">
    <citation type="submission" date="2016-02" db="EMBL/GenBank/DDBJ databases">
        <title>Band-tailed pigeon sequencing and assembly.</title>
        <authorList>
            <person name="Soares A.E."/>
            <person name="Novak B.J."/>
            <person name="Rice E.S."/>
            <person name="O'Connell B."/>
            <person name="Chang D."/>
            <person name="Weber S."/>
            <person name="Shapiro B."/>
        </authorList>
    </citation>
    <scope>NUCLEOTIDE SEQUENCE [LARGE SCALE GENOMIC DNA]</scope>
    <source>
        <strain evidence="2">BTP2013</strain>
        <tissue evidence="2">Blood</tissue>
    </source>
</reference>
<keyword evidence="3" id="KW-1185">Reference proteome</keyword>
<gene>
    <name evidence="2" type="ORF">AV530_018635</name>
</gene>
<organism evidence="2 3">
    <name type="scientific">Patagioenas fasciata monilis</name>
    <dbReference type="NCBI Taxonomy" id="372326"/>
    <lineage>
        <taxon>Eukaryota</taxon>
        <taxon>Metazoa</taxon>
        <taxon>Chordata</taxon>
        <taxon>Craniata</taxon>
        <taxon>Vertebrata</taxon>
        <taxon>Euteleostomi</taxon>
        <taxon>Archelosauria</taxon>
        <taxon>Archosauria</taxon>
        <taxon>Dinosauria</taxon>
        <taxon>Saurischia</taxon>
        <taxon>Theropoda</taxon>
        <taxon>Coelurosauria</taxon>
        <taxon>Aves</taxon>
        <taxon>Neognathae</taxon>
        <taxon>Neoaves</taxon>
        <taxon>Columbimorphae</taxon>
        <taxon>Columbiformes</taxon>
        <taxon>Columbidae</taxon>
        <taxon>Patagioenas</taxon>
    </lineage>
</organism>
<protein>
    <submittedName>
        <fullName evidence="2">Uncharacterized protein</fullName>
    </submittedName>
</protein>
<sequence length="112" mass="12579">MNRDSHTKGAGVGTKIRRTRKTSNSCILQSTVNMSLKDTSGPKNPLAIKQAGGILWLEHTEMHPLQPNPNLPYYHCPTCLETILYNALWGSSWMKGTIIREKGRDFYPYSGT</sequence>
<comment type="caution">
    <text evidence="2">The sequence shown here is derived from an EMBL/GenBank/DDBJ whole genome shotgun (WGS) entry which is preliminary data.</text>
</comment>
<feature type="region of interest" description="Disordered" evidence="1">
    <location>
        <begin position="1"/>
        <end position="22"/>
    </location>
</feature>